<evidence type="ECO:0000313" key="2">
    <source>
        <dbReference type="Proteomes" id="UP001732700"/>
    </source>
</evidence>
<proteinExistence type="predicted"/>
<evidence type="ECO:0000313" key="1">
    <source>
        <dbReference type="EnsemblPlants" id="AVESA.00010b.r2.1DG0128690.1.CDS"/>
    </source>
</evidence>
<name>A0ACD5TU43_AVESA</name>
<organism evidence="1 2">
    <name type="scientific">Avena sativa</name>
    <name type="common">Oat</name>
    <dbReference type="NCBI Taxonomy" id="4498"/>
    <lineage>
        <taxon>Eukaryota</taxon>
        <taxon>Viridiplantae</taxon>
        <taxon>Streptophyta</taxon>
        <taxon>Embryophyta</taxon>
        <taxon>Tracheophyta</taxon>
        <taxon>Spermatophyta</taxon>
        <taxon>Magnoliopsida</taxon>
        <taxon>Liliopsida</taxon>
        <taxon>Poales</taxon>
        <taxon>Poaceae</taxon>
        <taxon>BOP clade</taxon>
        <taxon>Pooideae</taxon>
        <taxon>Poodae</taxon>
        <taxon>Poeae</taxon>
        <taxon>Poeae Chloroplast Group 1 (Aveneae type)</taxon>
        <taxon>Aveninae</taxon>
        <taxon>Avena</taxon>
    </lineage>
</organism>
<dbReference type="Proteomes" id="UP001732700">
    <property type="component" value="Chromosome 1D"/>
</dbReference>
<reference evidence="1" key="1">
    <citation type="submission" date="2021-05" db="EMBL/GenBank/DDBJ databases">
        <authorList>
            <person name="Scholz U."/>
            <person name="Mascher M."/>
            <person name="Fiebig A."/>
        </authorList>
    </citation>
    <scope>NUCLEOTIDE SEQUENCE [LARGE SCALE GENOMIC DNA]</scope>
</reference>
<accession>A0ACD5TU43</accession>
<reference evidence="1" key="2">
    <citation type="submission" date="2025-09" db="UniProtKB">
        <authorList>
            <consortium name="EnsemblPlants"/>
        </authorList>
    </citation>
    <scope>IDENTIFICATION</scope>
</reference>
<dbReference type="EnsemblPlants" id="AVESA.00010b.r2.1DG0128690.1">
    <property type="protein sequence ID" value="AVESA.00010b.r2.1DG0128690.1.CDS"/>
    <property type="gene ID" value="AVESA.00010b.r2.1DG0128690"/>
</dbReference>
<sequence length="158" mass="17487">MSDDEAPGSPQRSLSGFSSLFSISSTTPHPHPPAAHPHRLDLPCLSLSIGTGAAADAAGEDDQASSDEDQRRSTARLRMMKNRESALRSRARKRAYVQELEKEVRRLVDDNLKLKRQCKQLKTEMAALIQQQQQPTSDRQQRVSSPRTGTGTSSSTRF</sequence>
<protein>
    <submittedName>
        <fullName evidence="1">Uncharacterized protein</fullName>
    </submittedName>
</protein>
<keyword evidence="2" id="KW-1185">Reference proteome</keyword>